<gene>
    <name evidence="1" type="ORF">NM688_g4052</name>
</gene>
<proteinExistence type="predicted"/>
<keyword evidence="2" id="KW-1185">Reference proteome</keyword>
<comment type="caution">
    <text evidence="1">The sequence shown here is derived from an EMBL/GenBank/DDBJ whole genome shotgun (WGS) entry which is preliminary data.</text>
</comment>
<name>A0ACC1T400_9APHY</name>
<sequence>MANKRPASPTVIDHQPPTIRRRTSQTPALHTAPEYQLVWPSSPGQVEADLPANPFAYRSRSTSASTPHMNRHGDPVSLGTNPEHNERTQPQATRLPRRMQASSVSQSGVGERTFASDHVDDEEHAEADAGSPTPHAEANEGSATAHSGRKKEKNEAIIIHEQLIEAARETLSHISEHFYMSKMTLTTSVETNVFTSTSILAIE</sequence>
<dbReference type="Proteomes" id="UP001148662">
    <property type="component" value="Unassembled WGS sequence"/>
</dbReference>
<protein>
    <submittedName>
        <fullName evidence="1">Uncharacterized protein</fullName>
    </submittedName>
</protein>
<accession>A0ACC1T400</accession>
<organism evidence="1 2">
    <name type="scientific">Phlebia brevispora</name>
    <dbReference type="NCBI Taxonomy" id="194682"/>
    <lineage>
        <taxon>Eukaryota</taxon>
        <taxon>Fungi</taxon>
        <taxon>Dikarya</taxon>
        <taxon>Basidiomycota</taxon>
        <taxon>Agaricomycotina</taxon>
        <taxon>Agaricomycetes</taxon>
        <taxon>Polyporales</taxon>
        <taxon>Meruliaceae</taxon>
        <taxon>Phlebia</taxon>
    </lineage>
</organism>
<evidence type="ECO:0000313" key="1">
    <source>
        <dbReference type="EMBL" id="KAJ3552628.1"/>
    </source>
</evidence>
<dbReference type="EMBL" id="JANHOG010000637">
    <property type="protein sequence ID" value="KAJ3552628.1"/>
    <property type="molecule type" value="Genomic_DNA"/>
</dbReference>
<reference evidence="1" key="1">
    <citation type="submission" date="2022-07" db="EMBL/GenBank/DDBJ databases">
        <title>Genome Sequence of Phlebia brevispora.</title>
        <authorList>
            <person name="Buettner E."/>
        </authorList>
    </citation>
    <scope>NUCLEOTIDE SEQUENCE</scope>
    <source>
        <strain evidence="1">MPL23</strain>
    </source>
</reference>
<evidence type="ECO:0000313" key="2">
    <source>
        <dbReference type="Proteomes" id="UP001148662"/>
    </source>
</evidence>